<reference evidence="1 2" key="1">
    <citation type="submission" date="2017-05" db="EMBL/GenBank/DDBJ databases">
        <authorList>
            <person name="Varghese N."/>
            <person name="Submissions S."/>
        </authorList>
    </citation>
    <scope>NUCLEOTIDE SEQUENCE [LARGE SCALE GENOMIC DNA]</scope>
    <source>
        <strain evidence="1 2">DSM 19382</strain>
    </source>
</reference>
<organism evidence="1 2">
    <name type="scientific">Flavobacterium resistens</name>
    <dbReference type="NCBI Taxonomy" id="443612"/>
    <lineage>
        <taxon>Bacteria</taxon>
        <taxon>Pseudomonadati</taxon>
        <taxon>Bacteroidota</taxon>
        <taxon>Flavobacteriia</taxon>
        <taxon>Flavobacteriales</taxon>
        <taxon>Flavobacteriaceae</taxon>
        <taxon>Flavobacterium</taxon>
    </lineage>
</organism>
<evidence type="ECO:0000313" key="1">
    <source>
        <dbReference type="EMBL" id="SMO73508.1"/>
    </source>
</evidence>
<gene>
    <name evidence="1" type="ORF">SAMN06265349_103469</name>
</gene>
<name>A0A521DPF2_9FLAO</name>
<dbReference type="AlphaFoldDB" id="A0A521DPF2"/>
<sequence length="61" mass="7381">MQIYNIENAYYNLQPTFLKKLIVFDIDFCEKTKGLPRIILITRIYFFLPQITRLKGLKNLR</sequence>
<dbReference type="EMBL" id="FXTA01000003">
    <property type="protein sequence ID" value="SMO73508.1"/>
    <property type="molecule type" value="Genomic_DNA"/>
</dbReference>
<accession>A0A521DPF2</accession>
<dbReference type="Proteomes" id="UP000317289">
    <property type="component" value="Unassembled WGS sequence"/>
</dbReference>
<evidence type="ECO:0000313" key="2">
    <source>
        <dbReference type="Proteomes" id="UP000317289"/>
    </source>
</evidence>
<proteinExistence type="predicted"/>
<protein>
    <submittedName>
        <fullName evidence="1">Uncharacterized protein</fullName>
    </submittedName>
</protein>